<comment type="similarity">
    <text evidence="1 6">Belongs to the FMO family.</text>
</comment>
<evidence type="ECO:0000256" key="5">
    <source>
        <dbReference type="ARBA" id="ARBA00023002"/>
    </source>
</evidence>
<dbReference type="SUPFAM" id="SSF51905">
    <property type="entry name" value="FAD/NAD(P)-binding domain"/>
    <property type="match status" value="2"/>
</dbReference>
<evidence type="ECO:0000256" key="6">
    <source>
        <dbReference type="RuleBase" id="RU361177"/>
    </source>
</evidence>
<dbReference type="Proteomes" id="UP000323000">
    <property type="component" value="Chromosome 11"/>
</dbReference>
<evidence type="ECO:0000256" key="2">
    <source>
        <dbReference type="ARBA" id="ARBA00022630"/>
    </source>
</evidence>
<dbReference type="InterPro" id="IPR020946">
    <property type="entry name" value="Flavin_mOase-like"/>
</dbReference>
<evidence type="ECO:0000256" key="3">
    <source>
        <dbReference type="ARBA" id="ARBA00022827"/>
    </source>
</evidence>
<dbReference type="EC" id="1.-.-.-" evidence="6"/>
<protein>
    <recommendedName>
        <fullName evidence="6">Flavin-containing monooxygenase</fullName>
        <ecNumber evidence="6">1.-.-.-</ecNumber>
    </recommendedName>
</protein>
<comment type="caution">
    <text evidence="8">The sequence shown here is derived from an EMBL/GenBank/DDBJ whole genome shotgun (WGS) entry which is preliminary data.</text>
</comment>
<dbReference type="AlphaFoldDB" id="A0A5C7H291"/>
<dbReference type="Pfam" id="PF00743">
    <property type="entry name" value="FMO-like"/>
    <property type="match status" value="2"/>
</dbReference>
<gene>
    <name evidence="8" type="ORF">EZV62_023632</name>
</gene>
<name>A0A5C7H291_9ROSI</name>
<sequence length="329" mass="38277">MGYTDYPFVPGNSGSEDPRRYPGHTEVLKYLKEFGRDFGIHETVRYETEVLNVGLVENNKWKVKSKTRHDCYIEEIYDAVVVCNGRYTEPRIADIPGKQMHSHNYRVPEPFQDQVVILIGDSASAVDKCRDIAGVAKEVYVASRSVVDETYEKYPGYDNMWHHPMIESAYGDGTMVFRNGNVVLADYHFPFLDSNVNVTVDDNCVEPLYKHVFPPVLAPWLSFVGLLWKVVPFPLWELQSKWIAGNLSGRLLLPSREEMMEDVKAFYSKLEASGRPKRIEEWRKQMFYVSSKKRFDRPETYRDDEWEDHDMILQANEDFIKYTSNRAVT</sequence>
<evidence type="ECO:0000256" key="1">
    <source>
        <dbReference type="ARBA" id="ARBA00009183"/>
    </source>
</evidence>
<keyword evidence="2 6" id="KW-0285">Flavoprotein</keyword>
<dbReference type="PANTHER" id="PTHR23023">
    <property type="entry name" value="DIMETHYLANILINE MONOOXYGENASE"/>
    <property type="match status" value="1"/>
</dbReference>
<keyword evidence="9" id="KW-1185">Reference proteome</keyword>
<dbReference type="InterPro" id="IPR050346">
    <property type="entry name" value="FMO-like"/>
</dbReference>
<proteinExistence type="inferred from homology"/>
<dbReference type="Gene3D" id="3.50.50.60">
    <property type="entry name" value="FAD/NAD(P)-binding domain"/>
    <property type="match status" value="2"/>
</dbReference>
<dbReference type="GO" id="GO:0050661">
    <property type="term" value="F:NADP binding"/>
    <property type="evidence" value="ECO:0007669"/>
    <property type="project" value="InterPro"/>
</dbReference>
<dbReference type="OrthoDB" id="66881at2759"/>
<dbReference type="PRINTS" id="PR00370">
    <property type="entry name" value="FMOXYGENASE"/>
</dbReference>
<dbReference type="InterPro" id="IPR000960">
    <property type="entry name" value="Flavin_mOase"/>
</dbReference>
<reference evidence="9" key="1">
    <citation type="journal article" date="2019" name="Gigascience">
        <title>De novo genome assembly of the endangered Acer yangbiense, a plant species with extremely small populations endemic to Yunnan Province, China.</title>
        <authorList>
            <person name="Yang J."/>
            <person name="Wariss H.M."/>
            <person name="Tao L."/>
            <person name="Zhang R."/>
            <person name="Yun Q."/>
            <person name="Hollingsworth P."/>
            <person name="Dao Z."/>
            <person name="Luo G."/>
            <person name="Guo H."/>
            <person name="Ma Y."/>
            <person name="Sun W."/>
        </authorList>
    </citation>
    <scope>NUCLEOTIDE SEQUENCE [LARGE SCALE GENOMIC DNA]</scope>
    <source>
        <strain evidence="9">cv. Malutang</strain>
    </source>
</reference>
<comment type="cofactor">
    <cofactor evidence="6">
        <name>FAD</name>
        <dbReference type="ChEBI" id="CHEBI:57692"/>
    </cofactor>
</comment>
<dbReference type="InterPro" id="IPR036188">
    <property type="entry name" value="FAD/NAD-bd_sf"/>
</dbReference>
<dbReference type="EMBL" id="VAHF01000011">
    <property type="protein sequence ID" value="TXG51108.1"/>
    <property type="molecule type" value="Genomic_DNA"/>
</dbReference>
<evidence type="ECO:0000256" key="4">
    <source>
        <dbReference type="ARBA" id="ARBA00022857"/>
    </source>
</evidence>
<dbReference type="GO" id="GO:0050660">
    <property type="term" value="F:flavin adenine dinucleotide binding"/>
    <property type="evidence" value="ECO:0007669"/>
    <property type="project" value="InterPro"/>
</dbReference>
<evidence type="ECO:0000256" key="7">
    <source>
        <dbReference type="SAM" id="MobiDB-lite"/>
    </source>
</evidence>
<accession>A0A5C7H291</accession>
<dbReference type="GO" id="GO:0004499">
    <property type="term" value="F:N,N-dimethylaniline monooxygenase activity"/>
    <property type="evidence" value="ECO:0007669"/>
    <property type="project" value="InterPro"/>
</dbReference>
<keyword evidence="5 6" id="KW-0560">Oxidoreductase</keyword>
<organism evidence="8 9">
    <name type="scientific">Acer yangbiense</name>
    <dbReference type="NCBI Taxonomy" id="1000413"/>
    <lineage>
        <taxon>Eukaryota</taxon>
        <taxon>Viridiplantae</taxon>
        <taxon>Streptophyta</taxon>
        <taxon>Embryophyta</taxon>
        <taxon>Tracheophyta</taxon>
        <taxon>Spermatophyta</taxon>
        <taxon>Magnoliopsida</taxon>
        <taxon>eudicotyledons</taxon>
        <taxon>Gunneridae</taxon>
        <taxon>Pentapetalae</taxon>
        <taxon>rosids</taxon>
        <taxon>malvids</taxon>
        <taxon>Sapindales</taxon>
        <taxon>Sapindaceae</taxon>
        <taxon>Hippocastanoideae</taxon>
        <taxon>Acereae</taxon>
        <taxon>Acer</taxon>
    </lineage>
</organism>
<keyword evidence="3 6" id="KW-0274">FAD</keyword>
<feature type="region of interest" description="Disordered" evidence="7">
    <location>
        <begin position="1"/>
        <end position="21"/>
    </location>
</feature>
<keyword evidence="6" id="KW-0503">Monooxygenase</keyword>
<evidence type="ECO:0000313" key="9">
    <source>
        <dbReference type="Proteomes" id="UP000323000"/>
    </source>
</evidence>
<evidence type="ECO:0000313" key="8">
    <source>
        <dbReference type="EMBL" id="TXG51108.1"/>
    </source>
</evidence>
<keyword evidence="4" id="KW-0521">NADP</keyword>